<sequence length="74" mass="8023">MIESAMLSPSLWRRSISCWLGASSWKLYSTGMPMASSVRMVCLRIEPEMSLVVRSKKPASSSGSGAWPRCGGAK</sequence>
<dbReference type="EMBL" id="CAFAAI010000233">
    <property type="protein sequence ID" value="CAB4806114.1"/>
    <property type="molecule type" value="Genomic_DNA"/>
</dbReference>
<gene>
    <name evidence="1" type="ORF">UFOPK2992_01291</name>
</gene>
<organism evidence="1">
    <name type="scientific">freshwater metagenome</name>
    <dbReference type="NCBI Taxonomy" id="449393"/>
    <lineage>
        <taxon>unclassified sequences</taxon>
        <taxon>metagenomes</taxon>
        <taxon>ecological metagenomes</taxon>
    </lineage>
</organism>
<protein>
    <submittedName>
        <fullName evidence="1">Unannotated protein</fullName>
    </submittedName>
</protein>
<reference evidence="1" key="1">
    <citation type="submission" date="2020-05" db="EMBL/GenBank/DDBJ databases">
        <authorList>
            <person name="Chiriac C."/>
            <person name="Salcher M."/>
            <person name="Ghai R."/>
            <person name="Kavagutti S V."/>
        </authorList>
    </citation>
    <scope>NUCLEOTIDE SEQUENCE</scope>
</reference>
<accession>A0A6J6YDH5</accession>
<evidence type="ECO:0000313" key="1">
    <source>
        <dbReference type="EMBL" id="CAB4806114.1"/>
    </source>
</evidence>
<dbReference type="AlphaFoldDB" id="A0A6J6YDH5"/>
<proteinExistence type="predicted"/>
<name>A0A6J6YDH5_9ZZZZ</name>